<sequence length="122" mass="13535">MASLILSGKSLVDLRGACRPCTYRTGTVLRRKPKAWPPKPWQRLTLVGWWQGTCAEQLLNARTKSTPSSEDCAVILGEADGILRKSHQFLQVWKSESESVCAVAILVDHFVSAWHPGCKSKT</sequence>
<organism evidence="1 2">
    <name type="scientific">Penicillium polonicum</name>
    <dbReference type="NCBI Taxonomy" id="60169"/>
    <lineage>
        <taxon>Eukaryota</taxon>
        <taxon>Fungi</taxon>
        <taxon>Dikarya</taxon>
        <taxon>Ascomycota</taxon>
        <taxon>Pezizomycotina</taxon>
        <taxon>Eurotiomycetes</taxon>
        <taxon>Eurotiomycetidae</taxon>
        <taxon>Eurotiales</taxon>
        <taxon>Aspergillaceae</taxon>
        <taxon>Penicillium</taxon>
    </lineage>
</organism>
<comment type="caution">
    <text evidence="1">The sequence shown here is derived from an EMBL/GenBank/DDBJ whole genome shotgun (WGS) entry which is preliminary data.</text>
</comment>
<gene>
    <name evidence="1" type="ORF">PENPOL_c001G07498</name>
</gene>
<evidence type="ECO:0000313" key="2">
    <source>
        <dbReference type="Proteomes" id="UP000191408"/>
    </source>
</evidence>
<evidence type="ECO:0000313" key="1">
    <source>
        <dbReference type="EMBL" id="OQD71138.1"/>
    </source>
</evidence>
<reference evidence="2" key="1">
    <citation type="journal article" date="2017" name="Nat. Microbiol.">
        <title>Global analysis of biosynthetic gene clusters reveals vast potential of secondary metabolite production in Penicillium species.</title>
        <authorList>
            <person name="Nielsen J.C."/>
            <person name="Grijseels S."/>
            <person name="Prigent S."/>
            <person name="Ji B."/>
            <person name="Dainat J."/>
            <person name="Nielsen K.F."/>
            <person name="Frisvad J.C."/>
            <person name="Workman M."/>
            <person name="Nielsen J."/>
        </authorList>
    </citation>
    <scope>NUCLEOTIDE SEQUENCE [LARGE SCALE GENOMIC DNA]</scope>
    <source>
        <strain evidence="2">IBT 4502</strain>
    </source>
</reference>
<accession>A0A1V6P2E3</accession>
<dbReference type="EMBL" id="MDYM01000001">
    <property type="protein sequence ID" value="OQD71138.1"/>
    <property type="molecule type" value="Genomic_DNA"/>
</dbReference>
<dbReference type="OrthoDB" id="10501325at2759"/>
<dbReference type="AlphaFoldDB" id="A0A1V6P2E3"/>
<keyword evidence="2" id="KW-1185">Reference proteome</keyword>
<proteinExistence type="predicted"/>
<protein>
    <submittedName>
        <fullName evidence="1">Uncharacterized protein</fullName>
    </submittedName>
</protein>
<name>A0A1V6P2E3_PENPO</name>
<dbReference type="Proteomes" id="UP000191408">
    <property type="component" value="Unassembled WGS sequence"/>
</dbReference>